<gene>
    <name evidence="3" type="ORF">ABB07_38920</name>
</gene>
<dbReference type="InterPro" id="IPR001242">
    <property type="entry name" value="Condensation_dom"/>
</dbReference>
<keyword evidence="3" id="KW-0614">Plasmid</keyword>
<dbReference type="PANTHER" id="PTHR45527">
    <property type="entry name" value="NONRIBOSOMAL PEPTIDE SYNTHETASE"/>
    <property type="match status" value="1"/>
</dbReference>
<dbReference type="Gene3D" id="3.30.559.30">
    <property type="entry name" value="Nonribosomal peptide synthetase, condensation domain"/>
    <property type="match status" value="1"/>
</dbReference>
<feature type="domain" description="Condensation" evidence="2">
    <location>
        <begin position="126"/>
        <end position="524"/>
    </location>
</feature>
<proteinExistence type="predicted"/>
<reference evidence="3 4" key="1">
    <citation type="journal article" date="2015" name="ISME J.">
        <title>Draft Genome Sequence of Streptomyces incarnatus NRRL8089, which Produces the Nucleoside Antibiotic Sinefungin.</title>
        <authorList>
            <person name="Oshima K."/>
            <person name="Hattori M."/>
            <person name="Shimizu H."/>
            <person name="Fukuda K."/>
            <person name="Nemoto M."/>
            <person name="Inagaki K."/>
            <person name="Tamura T."/>
        </authorList>
    </citation>
    <scope>NUCLEOTIDE SEQUENCE [LARGE SCALE GENOMIC DNA]</scope>
    <source>
        <strain evidence="3 4">NRRL 8089</strain>
    </source>
</reference>
<sequence>MRSHHSQRGAVLAVVHEPLGIQAWSPLVFELCGLAPADAEAVAARVAERHRAYDVELDAVPDDVPDGGRFGRCLLRLTPRDPADPGGPLSDELLADLLAPLAADTIAVTGDQRALLAAAVGGQDGPGRYVEQLFWDWAGPLDLGRFVTAWQSVAEREAVLRASFDWAGAARLVLHERAVVEVVRHVQADVGWGELLRQDRARGFELYRPGLLRVSLLDKSPDAAGAGRSSTRLLVTYHRALLDERGARLLVRQFYRSYLAGGVLPGGDRRPDIRDHAQWLTRQDTAGAREFWSTAAPPAGAAVSPGRTGGPPQRHAEGPGRLQRRLGPPGTSRLRSWAAERGAGESSALHVVWALLLYRAAGAEGPLPVAFGVHLSGRDMSLRAAADIPGLLGNPLPLTVTVDPAAPLADLLLRVRDAALDLTPYAWVGGDRIREWSGRAPGSGLTETTVRFDSHPELPDNLRAELAAQGIRVEAPQSAGGDTIPPVTLVAHYDTEGALVLTVLYDRARVTDTDASGLLSQCLRLLRGLPERSEEGFTVGDALRLLGTAEVPRVTAPEPDGSRRALAVLRAGEPEADVVCLVTVPGVTPGAYETLMREHEGPERIVSLSVTGRQVPPDPLRELLGGGRRLTLCGVGPAGPVAHEIARRTAERTGEVPAVVMTGVGGAVESAEALSRALRAVQARSA</sequence>
<dbReference type="RefSeq" id="WP_208903888.1">
    <property type="nucleotide sequence ID" value="NZ_CP011498.1"/>
</dbReference>
<name>A0ABM5TXC4_9ACTN</name>
<dbReference type="PANTHER" id="PTHR45527:SF1">
    <property type="entry name" value="FATTY ACID SYNTHASE"/>
    <property type="match status" value="1"/>
</dbReference>
<dbReference type="Gene3D" id="3.30.559.10">
    <property type="entry name" value="Chloramphenicol acetyltransferase-like domain"/>
    <property type="match status" value="1"/>
</dbReference>
<dbReference type="SUPFAM" id="SSF52777">
    <property type="entry name" value="CoA-dependent acyltransferases"/>
    <property type="match status" value="2"/>
</dbReference>
<feature type="region of interest" description="Disordered" evidence="1">
    <location>
        <begin position="296"/>
        <end position="338"/>
    </location>
</feature>
<evidence type="ECO:0000313" key="4">
    <source>
        <dbReference type="Proteomes" id="UP000035366"/>
    </source>
</evidence>
<evidence type="ECO:0000259" key="2">
    <source>
        <dbReference type="Pfam" id="PF00668"/>
    </source>
</evidence>
<accession>A0ABM5TXC4</accession>
<geneLocation type="plasmid" evidence="3 4">
    <name>unnamed_1</name>
</geneLocation>
<protein>
    <recommendedName>
        <fullName evidence="2">Condensation domain-containing protein</fullName>
    </recommendedName>
</protein>
<dbReference type="Pfam" id="PF00668">
    <property type="entry name" value="Condensation"/>
    <property type="match status" value="1"/>
</dbReference>
<dbReference type="Proteomes" id="UP000035366">
    <property type="component" value="Plasmid unnamed_1"/>
</dbReference>
<organism evidence="3 4">
    <name type="scientific">Streptomyces incarnatus</name>
    <dbReference type="NCBI Taxonomy" id="665007"/>
    <lineage>
        <taxon>Bacteria</taxon>
        <taxon>Bacillati</taxon>
        <taxon>Actinomycetota</taxon>
        <taxon>Actinomycetes</taxon>
        <taxon>Kitasatosporales</taxon>
        <taxon>Streptomycetaceae</taxon>
        <taxon>Streptomyces</taxon>
    </lineage>
</organism>
<evidence type="ECO:0000256" key="1">
    <source>
        <dbReference type="SAM" id="MobiDB-lite"/>
    </source>
</evidence>
<keyword evidence="4" id="KW-1185">Reference proteome</keyword>
<dbReference type="InterPro" id="IPR023213">
    <property type="entry name" value="CAT-like_dom_sf"/>
</dbReference>
<evidence type="ECO:0000313" key="3">
    <source>
        <dbReference type="EMBL" id="AKJ15790.1"/>
    </source>
</evidence>
<dbReference type="EMBL" id="CP011498">
    <property type="protein sequence ID" value="AKJ15790.1"/>
    <property type="molecule type" value="Genomic_DNA"/>
</dbReference>